<accession>A0A0F9C0L5</accession>
<evidence type="ECO:0000256" key="1">
    <source>
        <dbReference type="SAM" id="Phobius"/>
    </source>
</evidence>
<gene>
    <name evidence="2" type="ORF">LCGC14_2382650</name>
</gene>
<keyword evidence="1" id="KW-0472">Membrane</keyword>
<proteinExistence type="predicted"/>
<reference evidence="2" key="1">
    <citation type="journal article" date="2015" name="Nature">
        <title>Complex archaea that bridge the gap between prokaryotes and eukaryotes.</title>
        <authorList>
            <person name="Spang A."/>
            <person name="Saw J.H."/>
            <person name="Jorgensen S.L."/>
            <person name="Zaremba-Niedzwiedzka K."/>
            <person name="Martijn J."/>
            <person name="Lind A.E."/>
            <person name="van Eijk R."/>
            <person name="Schleper C."/>
            <person name="Guy L."/>
            <person name="Ettema T.J."/>
        </authorList>
    </citation>
    <scope>NUCLEOTIDE SEQUENCE</scope>
</reference>
<sequence>MDVTETDILYAILWILTFSNIVAWAIAIVGLFTVHSMKKLKRYPASAKMEDGMVIMPIVCPECGGMFS</sequence>
<evidence type="ECO:0000313" key="2">
    <source>
        <dbReference type="EMBL" id="KKL27689.1"/>
    </source>
</evidence>
<feature type="transmembrane region" description="Helical" evidence="1">
    <location>
        <begin position="12"/>
        <end position="34"/>
    </location>
</feature>
<keyword evidence="1" id="KW-1133">Transmembrane helix</keyword>
<organism evidence="2">
    <name type="scientific">marine sediment metagenome</name>
    <dbReference type="NCBI Taxonomy" id="412755"/>
    <lineage>
        <taxon>unclassified sequences</taxon>
        <taxon>metagenomes</taxon>
        <taxon>ecological metagenomes</taxon>
    </lineage>
</organism>
<dbReference type="EMBL" id="LAZR01035373">
    <property type="protein sequence ID" value="KKL27689.1"/>
    <property type="molecule type" value="Genomic_DNA"/>
</dbReference>
<comment type="caution">
    <text evidence="2">The sequence shown here is derived from an EMBL/GenBank/DDBJ whole genome shotgun (WGS) entry which is preliminary data.</text>
</comment>
<name>A0A0F9C0L5_9ZZZZ</name>
<dbReference type="AlphaFoldDB" id="A0A0F9C0L5"/>
<keyword evidence="1" id="KW-0812">Transmembrane</keyword>
<protein>
    <submittedName>
        <fullName evidence="2">Uncharacterized protein</fullName>
    </submittedName>
</protein>